<evidence type="ECO:0000313" key="3">
    <source>
        <dbReference type="Proteomes" id="UP001499951"/>
    </source>
</evidence>
<protein>
    <submittedName>
        <fullName evidence="2">Uncharacterized protein</fullName>
    </submittedName>
</protein>
<reference evidence="2 3" key="1">
    <citation type="journal article" date="2019" name="Int. J. Syst. Evol. Microbiol.">
        <title>The Global Catalogue of Microorganisms (GCM) 10K type strain sequencing project: providing services to taxonomists for standard genome sequencing and annotation.</title>
        <authorList>
            <consortium name="The Broad Institute Genomics Platform"/>
            <consortium name="The Broad Institute Genome Sequencing Center for Infectious Disease"/>
            <person name="Wu L."/>
            <person name="Ma J."/>
        </authorList>
    </citation>
    <scope>NUCLEOTIDE SEQUENCE [LARGE SCALE GENOMIC DNA]</scope>
    <source>
        <strain evidence="2 3">JCM 15089</strain>
    </source>
</reference>
<dbReference type="EMBL" id="BAAADD010000002">
    <property type="protein sequence ID" value="GAA0564006.1"/>
    <property type="molecule type" value="Genomic_DNA"/>
</dbReference>
<keyword evidence="1" id="KW-0732">Signal</keyword>
<name>A0ABN1ED51_9PROT</name>
<evidence type="ECO:0000256" key="1">
    <source>
        <dbReference type="SAM" id="SignalP"/>
    </source>
</evidence>
<gene>
    <name evidence="2" type="ORF">GCM10008942_10560</name>
</gene>
<feature type="chain" id="PRO_5045514116" evidence="1">
    <location>
        <begin position="22"/>
        <end position="129"/>
    </location>
</feature>
<evidence type="ECO:0000313" key="2">
    <source>
        <dbReference type="EMBL" id="GAA0564006.1"/>
    </source>
</evidence>
<dbReference type="Proteomes" id="UP001499951">
    <property type="component" value="Unassembled WGS sequence"/>
</dbReference>
<feature type="signal peptide" evidence="1">
    <location>
        <begin position="1"/>
        <end position="21"/>
    </location>
</feature>
<accession>A0ABN1ED51</accession>
<comment type="caution">
    <text evidence="2">The sequence shown here is derived from an EMBL/GenBank/DDBJ whole genome shotgun (WGS) entry which is preliminary data.</text>
</comment>
<organism evidence="2 3">
    <name type="scientific">Rhizomicrobium electricum</name>
    <dbReference type="NCBI Taxonomy" id="480070"/>
    <lineage>
        <taxon>Bacteria</taxon>
        <taxon>Pseudomonadati</taxon>
        <taxon>Pseudomonadota</taxon>
        <taxon>Alphaproteobacteria</taxon>
        <taxon>Micropepsales</taxon>
        <taxon>Micropepsaceae</taxon>
        <taxon>Rhizomicrobium</taxon>
    </lineage>
</organism>
<proteinExistence type="predicted"/>
<keyword evidence="3" id="KW-1185">Reference proteome</keyword>
<dbReference type="RefSeq" id="WP_166932756.1">
    <property type="nucleotide sequence ID" value="NZ_BAAADD010000002.1"/>
</dbReference>
<sequence>MRATVVVAMALGIAVCTPSFAETSAMDADVMCLAAIGLLPEVNQKSHVMSDEQAQQTTLMGTMYYMGKVTGRDPKFDLESALVARLAQLDNTTLGTALMRCGGELQEQGGRWQAMGKHMMERAKDPLKP</sequence>